<dbReference type="OrthoDB" id="384327at2"/>
<dbReference type="InterPro" id="IPR051125">
    <property type="entry name" value="ABC-4/HrtB_transporter"/>
</dbReference>
<keyword evidence="2" id="KW-0472">Membrane</keyword>
<sequence length="353" mass="38453">MYLAIKEIKHNKFRYGLIIFTIFLVSYLIFFLTGLAFGLANNNRSSIDNWHADNVVISQYANDNLSSSEIQSNALPEISGSSSDYAYLGQMMGVASRKNEKKANISVFGIQFNKFLKPKLIQGRMPQKANEVVVDNGLEATKLGQKIKINNVDEVYTVVGLTTRNKYTTSPVVYLRLTDYQTLRYGPGSSNKKINAIVLKNSAGIKKETQFTTLTTNELINNIPGYAPEVKTFALMIGALFVIIAFIVGIFMYILTIEKTAVYGVLRAQGISGGTLVKSLIWESSLLGIAGIGLGIIADVATALTLPAAVPFLNNAFLVSGFSLVLLLMIILGSLFSISKILRVDPLDAIGGV</sequence>
<dbReference type="AlphaFoldDB" id="A0A0R1HFQ0"/>
<dbReference type="PANTHER" id="PTHR43738:SF1">
    <property type="entry name" value="HEMIN TRANSPORT SYSTEM PERMEASE PROTEIN HRTB-RELATED"/>
    <property type="match status" value="1"/>
</dbReference>
<comment type="caution">
    <text evidence="3">The sequence shown here is derived from an EMBL/GenBank/DDBJ whole genome shotgun (WGS) entry which is preliminary data.</text>
</comment>
<gene>
    <name evidence="3" type="ORF">FC66_GL000401</name>
</gene>
<evidence type="ECO:0008006" key="5">
    <source>
        <dbReference type="Google" id="ProtNLM"/>
    </source>
</evidence>
<dbReference type="EMBL" id="AZDI01000011">
    <property type="protein sequence ID" value="KRK45230.1"/>
    <property type="molecule type" value="Genomic_DNA"/>
</dbReference>
<protein>
    <recommendedName>
        <fullName evidence="5">ABC transporter permease</fullName>
    </recommendedName>
</protein>
<accession>A0A0R1HFQ0</accession>
<dbReference type="Proteomes" id="UP000051450">
    <property type="component" value="Unassembled WGS sequence"/>
</dbReference>
<reference evidence="3 4" key="1">
    <citation type="journal article" date="2015" name="Genome Announc.">
        <title>Expanding the biotechnology potential of lactobacilli through comparative genomics of 213 strains and associated genera.</title>
        <authorList>
            <person name="Sun Z."/>
            <person name="Harris H.M."/>
            <person name="McCann A."/>
            <person name="Guo C."/>
            <person name="Argimon S."/>
            <person name="Zhang W."/>
            <person name="Yang X."/>
            <person name="Jeffery I.B."/>
            <person name="Cooney J.C."/>
            <person name="Kagawa T.F."/>
            <person name="Liu W."/>
            <person name="Song Y."/>
            <person name="Salvetti E."/>
            <person name="Wrobel A."/>
            <person name="Rasinkangas P."/>
            <person name="Parkhill J."/>
            <person name="Rea M.C."/>
            <person name="O'Sullivan O."/>
            <person name="Ritari J."/>
            <person name="Douillard F.P."/>
            <person name="Paul Ross R."/>
            <person name="Yang R."/>
            <person name="Briner A.E."/>
            <person name="Felis G.E."/>
            <person name="de Vos W.M."/>
            <person name="Barrangou R."/>
            <person name="Klaenhammer T.R."/>
            <person name="Caufield P.W."/>
            <person name="Cui Y."/>
            <person name="Zhang H."/>
            <person name="O'Toole P.W."/>
        </authorList>
    </citation>
    <scope>NUCLEOTIDE SEQUENCE [LARGE SCALE GENOMIC DNA]</scope>
    <source>
        <strain evidence="3 4">DSM 15638</strain>
    </source>
</reference>
<feature type="transmembrane region" description="Helical" evidence="2">
    <location>
        <begin position="286"/>
        <end position="310"/>
    </location>
</feature>
<feature type="transmembrane region" description="Helical" evidence="2">
    <location>
        <begin position="15"/>
        <end position="39"/>
    </location>
</feature>
<evidence type="ECO:0000313" key="4">
    <source>
        <dbReference type="Proteomes" id="UP000051450"/>
    </source>
</evidence>
<feature type="transmembrane region" description="Helical" evidence="2">
    <location>
        <begin position="316"/>
        <end position="338"/>
    </location>
</feature>
<keyword evidence="1" id="KW-0813">Transport</keyword>
<name>A0A0R1HFQ0_9LACO</name>
<dbReference type="STRING" id="1423719.FC66_GL000401"/>
<dbReference type="RefSeq" id="WP_057974662.1">
    <property type="nucleotide sequence ID" value="NZ_AZDI01000011.1"/>
</dbReference>
<keyword evidence="2" id="KW-0812">Transmembrane</keyword>
<feature type="transmembrane region" description="Helical" evidence="2">
    <location>
        <begin position="233"/>
        <end position="255"/>
    </location>
</feature>
<proteinExistence type="predicted"/>
<dbReference type="PATRIC" id="fig|1423719.4.peg.406"/>
<evidence type="ECO:0000256" key="1">
    <source>
        <dbReference type="ARBA" id="ARBA00022448"/>
    </source>
</evidence>
<organism evidence="3 4">
    <name type="scientific">Dellaglioa algida DSM 15638</name>
    <dbReference type="NCBI Taxonomy" id="1423719"/>
    <lineage>
        <taxon>Bacteria</taxon>
        <taxon>Bacillati</taxon>
        <taxon>Bacillota</taxon>
        <taxon>Bacilli</taxon>
        <taxon>Lactobacillales</taxon>
        <taxon>Lactobacillaceae</taxon>
        <taxon>Dellaglioa</taxon>
    </lineage>
</organism>
<keyword evidence="2" id="KW-1133">Transmembrane helix</keyword>
<dbReference type="PANTHER" id="PTHR43738">
    <property type="entry name" value="ABC TRANSPORTER, MEMBRANE PROTEIN"/>
    <property type="match status" value="1"/>
</dbReference>
<evidence type="ECO:0000313" key="3">
    <source>
        <dbReference type="EMBL" id="KRK45230.1"/>
    </source>
</evidence>
<keyword evidence="4" id="KW-1185">Reference proteome</keyword>
<evidence type="ECO:0000256" key="2">
    <source>
        <dbReference type="SAM" id="Phobius"/>
    </source>
</evidence>